<dbReference type="OrthoDB" id="10527770at2759"/>
<evidence type="ECO:0000313" key="2">
    <source>
        <dbReference type="Proteomes" id="UP000054721"/>
    </source>
</evidence>
<organism evidence="1 2">
    <name type="scientific">Trichinella nativa</name>
    <dbReference type="NCBI Taxonomy" id="6335"/>
    <lineage>
        <taxon>Eukaryota</taxon>
        <taxon>Metazoa</taxon>
        <taxon>Ecdysozoa</taxon>
        <taxon>Nematoda</taxon>
        <taxon>Enoplea</taxon>
        <taxon>Dorylaimia</taxon>
        <taxon>Trichinellida</taxon>
        <taxon>Trichinellidae</taxon>
        <taxon>Trichinella</taxon>
    </lineage>
</organism>
<gene>
    <name evidence="1" type="ORF">T02_885</name>
</gene>
<name>A0A0V1KNV2_9BILA</name>
<dbReference type="AlphaFoldDB" id="A0A0V1KNV2"/>
<keyword evidence="2" id="KW-1185">Reference proteome</keyword>
<comment type="caution">
    <text evidence="1">The sequence shown here is derived from an EMBL/GenBank/DDBJ whole genome shotgun (WGS) entry which is preliminary data.</text>
</comment>
<proteinExistence type="predicted"/>
<evidence type="ECO:0000313" key="1">
    <source>
        <dbReference type="EMBL" id="KRZ49033.1"/>
    </source>
</evidence>
<dbReference type="STRING" id="6335.A0A0V1KNV2"/>
<reference evidence="1 2" key="1">
    <citation type="submission" date="2015-05" db="EMBL/GenBank/DDBJ databases">
        <title>Evolution of Trichinella species and genotypes.</title>
        <authorList>
            <person name="Korhonen P.K."/>
            <person name="Edoardo P."/>
            <person name="Giuseppe L.R."/>
            <person name="Gasser R.B."/>
        </authorList>
    </citation>
    <scope>NUCLEOTIDE SEQUENCE [LARGE SCALE GENOMIC DNA]</scope>
    <source>
        <strain evidence="1">ISS10</strain>
    </source>
</reference>
<accession>A0A0V1KNV2</accession>
<protein>
    <submittedName>
        <fullName evidence="1">Uncharacterized protein</fullName>
    </submittedName>
</protein>
<dbReference type="EMBL" id="JYDW01000341">
    <property type="protein sequence ID" value="KRZ49033.1"/>
    <property type="molecule type" value="Genomic_DNA"/>
</dbReference>
<sequence length="212" mass="24866">MGGRDTVVTCMTAHQDVTQCYVKKMMKLSTNYFSTPDVDQTICKELKKCKNHLFYMADLYSKFNEIQKRLQTKIGLFKSLLARRDFRNWKKEQMFQTYVLRSWRTLTVPDWIITPFDIETENANIEFSVQEEPVEINFWINANITTKYPKLSAAVQPFLPLLPSLYLPCKCDFNKAKEQTELEMCCELRLKLTNFQPNINALAAAHLTYPSY</sequence>
<dbReference type="Proteomes" id="UP000054721">
    <property type="component" value="Unassembled WGS sequence"/>
</dbReference>